<sequence length="37" mass="4089">MSSSLARGVAWAKRLVILKVSHPPQVPKEIVECHTYG</sequence>
<evidence type="ECO:0000313" key="1">
    <source>
        <dbReference type="EMBL" id="OMO69093.1"/>
    </source>
</evidence>
<gene>
    <name evidence="1" type="ORF">CCACVL1_19660</name>
</gene>
<accession>A0A1R3HFK3</accession>
<dbReference type="EMBL" id="AWWV01012093">
    <property type="protein sequence ID" value="OMO69093.1"/>
    <property type="molecule type" value="Genomic_DNA"/>
</dbReference>
<dbReference type="Proteomes" id="UP000188268">
    <property type="component" value="Unassembled WGS sequence"/>
</dbReference>
<protein>
    <submittedName>
        <fullName evidence="1">Uncharacterized protein</fullName>
    </submittedName>
</protein>
<reference evidence="1 2" key="1">
    <citation type="submission" date="2013-09" db="EMBL/GenBank/DDBJ databases">
        <title>Corchorus capsularis genome sequencing.</title>
        <authorList>
            <person name="Alam M."/>
            <person name="Haque M.S."/>
            <person name="Islam M.S."/>
            <person name="Emdad E.M."/>
            <person name="Islam M.M."/>
            <person name="Ahmed B."/>
            <person name="Halim A."/>
            <person name="Hossen Q.M.M."/>
            <person name="Hossain M.Z."/>
            <person name="Ahmed R."/>
            <person name="Khan M.M."/>
            <person name="Islam R."/>
            <person name="Rashid M.M."/>
            <person name="Khan S.A."/>
            <person name="Rahman M.S."/>
            <person name="Alam M."/>
        </authorList>
    </citation>
    <scope>NUCLEOTIDE SEQUENCE [LARGE SCALE GENOMIC DNA]</scope>
    <source>
        <strain evidence="2">cv. CVL-1</strain>
        <tissue evidence="1">Whole seedling</tissue>
    </source>
</reference>
<organism evidence="1 2">
    <name type="scientific">Corchorus capsularis</name>
    <name type="common">Jute</name>
    <dbReference type="NCBI Taxonomy" id="210143"/>
    <lineage>
        <taxon>Eukaryota</taxon>
        <taxon>Viridiplantae</taxon>
        <taxon>Streptophyta</taxon>
        <taxon>Embryophyta</taxon>
        <taxon>Tracheophyta</taxon>
        <taxon>Spermatophyta</taxon>
        <taxon>Magnoliopsida</taxon>
        <taxon>eudicotyledons</taxon>
        <taxon>Gunneridae</taxon>
        <taxon>Pentapetalae</taxon>
        <taxon>rosids</taxon>
        <taxon>malvids</taxon>
        <taxon>Malvales</taxon>
        <taxon>Malvaceae</taxon>
        <taxon>Grewioideae</taxon>
        <taxon>Apeibeae</taxon>
        <taxon>Corchorus</taxon>
    </lineage>
</organism>
<evidence type="ECO:0000313" key="2">
    <source>
        <dbReference type="Proteomes" id="UP000188268"/>
    </source>
</evidence>
<comment type="caution">
    <text evidence="1">The sequence shown here is derived from an EMBL/GenBank/DDBJ whole genome shotgun (WGS) entry which is preliminary data.</text>
</comment>
<keyword evidence="2" id="KW-1185">Reference proteome</keyword>
<proteinExistence type="predicted"/>
<dbReference type="AlphaFoldDB" id="A0A1R3HFK3"/>
<dbReference type="Gramene" id="OMO69093">
    <property type="protein sequence ID" value="OMO69093"/>
    <property type="gene ID" value="CCACVL1_19660"/>
</dbReference>
<name>A0A1R3HFK3_COCAP</name>